<evidence type="ECO:0008006" key="5">
    <source>
        <dbReference type="Google" id="ProtNLM"/>
    </source>
</evidence>
<feature type="region of interest" description="Disordered" evidence="1">
    <location>
        <begin position="115"/>
        <end position="137"/>
    </location>
</feature>
<evidence type="ECO:0000313" key="3">
    <source>
        <dbReference type="EMBL" id="KLO12854.1"/>
    </source>
</evidence>
<keyword evidence="4" id="KW-1185">Reference proteome</keyword>
<evidence type="ECO:0000256" key="2">
    <source>
        <dbReference type="SAM" id="Phobius"/>
    </source>
</evidence>
<sequence>MSTAAQRAKRREELDRAYALQAKAAAWYTVLGISLATIGHSFYPPFRRQTLAFKGFLVSAFTMFGLVVGADTALLSHERNQRISETALRREARLDLARRGIVGTESEIAKWKEEREARLASEQSEPPPPNSESTSSQ</sequence>
<gene>
    <name evidence="3" type="ORF">SCHPADRAFT_398981</name>
</gene>
<evidence type="ECO:0000256" key="1">
    <source>
        <dbReference type="SAM" id="MobiDB-lite"/>
    </source>
</evidence>
<protein>
    <recommendedName>
        <fullName evidence="5">HIG1 domain-containing protein</fullName>
    </recommendedName>
</protein>
<dbReference type="EMBL" id="KQ085970">
    <property type="protein sequence ID" value="KLO12854.1"/>
    <property type="molecule type" value="Genomic_DNA"/>
</dbReference>
<name>A0A0H2RLS3_9AGAM</name>
<organism evidence="3 4">
    <name type="scientific">Schizopora paradoxa</name>
    <dbReference type="NCBI Taxonomy" id="27342"/>
    <lineage>
        <taxon>Eukaryota</taxon>
        <taxon>Fungi</taxon>
        <taxon>Dikarya</taxon>
        <taxon>Basidiomycota</taxon>
        <taxon>Agaricomycotina</taxon>
        <taxon>Agaricomycetes</taxon>
        <taxon>Hymenochaetales</taxon>
        <taxon>Schizoporaceae</taxon>
        <taxon>Schizopora</taxon>
    </lineage>
</organism>
<reference evidence="3 4" key="1">
    <citation type="submission" date="2015-04" db="EMBL/GenBank/DDBJ databases">
        <title>Complete genome sequence of Schizopora paradoxa KUC8140, a cosmopolitan wood degrader in East Asia.</title>
        <authorList>
            <consortium name="DOE Joint Genome Institute"/>
            <person name="Min B."/>
            <person name="Park H."/>
            <person name="Jang Y."/>
            <person name="Kim J.-J."/>
            <person name="Kim K.H."/>
            <person name="Pangilinan J."/>
            <person name="Lipzen A."/>
            <person name="Riley R."/>
            <person name="Grigoriev I.V."/>
            <person name="Spatafora J.W."/>
            <person name="Choi I.-G."/>
        </authorList>
    </citation>
    <scope>NUCLEOTIDE SEQUENCE [LARGE SCALE GENOMIC DNA]</scope>
    <source>
        <strain evidence="3 4">KUC8140</strain>
    </source>
</reference>
<feature type="transmembrane region" description="Helical" evidence="2">
    <location>
        <begin position="55"/>
        <end position="75"/>
    </location>
</feature>
<dbReference type="OrthoDB" id="3356019at2759"/>
<dbReference type="InParanoid" id="A0A0H2RLS3"/>
<keyword evidence="2" id="KW-1133">Transmembrane helix</keyword>
<proteinExistence type="predicted"/>
<feature type="transmembrane region" description="Helical" evidence="2">
    <location>
        <begin position="25"/>
        <end position="43"/>
    </location>
</feature>
<dbReference type="AlphaFoldDB" id="A0A0H2RLS3"/>
<accession>A0A0H2RLS3</accession>
<evidence type="ECO:0000313" key="4">
    <source>
        <dbReference type="Proteomes" id="UP000053477"/>
    </source>
</evidence>
<keyword evidence="2" id="KW-0812">Transmembrane</keyword>
<dbReference type="Proteomes" id="UP000053477">
    <property type="component" value="Unassembled WGS sequence"/>
</dbReference>
<keyword evidence="2" id="KW-0472">Membrane</keyword>